<dbReference type="Gene3D" id="3.40.50.2000">
    <property type="entry name" value="Glycogen Phosphorylase B"/>
    <property type="match status" value="1"/>
</dbReference>
<dbReference type="InterPro" id="IPR048097">
    <property type="entry name" value="Cps14G-like"/>
</dbReference>
<protein>
    <recommendedName>
        <fullName evidence="1">Glycosyl transferase family 28 C-terminal domain-containing protein</fullName>
    </recommendedName>
</protein>
<gene>
    <name evidence="2" type="ORF">BC6307_21385</name>
</gene>
<evidence type="ECO:0000259" key="1">
    <source>
        <dbReference type="Pfam" id="PF04101"/>
    </source>
</evidence>
<organism evidence="2 3">
    <name type="scientific">Sutcliffiella cohnii</name>
    <dbReference type="NCBI Taxonomy" id="33932"/>
    <lineage>
        <taxon>Bacteria</taxon>
        <taxon>Bacillati</taxon>
        <taxon>Bacillota</taxon>
        <taxon>Bacilli</taxon>
        <taxon>Bacillales</taxon>
        <taxon>Bacillaceae</taxon>
        <taxon>Sutcliffiella</taxon>
    </lineage>
</organism>
<keyword evidence="3" id="KW-1185">Reference proteome</keyword>
<proteinExistence type="predicted"/>
<dbReference type="EMBL" id="CP018866">
    <property type="protein sequence ID" value="AST93634.1"/>
    <property type="molecule type" value="Genomic_DNA"/>
</dbReference>
<dbReference type="Pfam" id="PF04101">
    <property type="entry name" value="Glyco_tran_28_C"/>
    <property type="match status" value="1"/>
</dbReference>
<evidence type="ECO:0000313" key="3">
    <source>
        <dbReference type="Proteomes" id="UP000215224"/>
    </source>
</evidence>
<dbReference type="InterPro" id="IPR007235">
    <property type="entry name" value="Glyco_trans_28_C"/>
</dbReference>
<reference evidence="2 3" key="1">
    <citation type="submission" date="2016-12" db="EMBL/GenBank/DDBJ databases">
        <title>The whole genome sequencing and assembly of Bacillus cohnii DSM 6307T strain.</title>
        <authorList>
            <person name="Lee Y.-J."/>
            <person name="Yi H."/>
            <person name="Bahn Y.-S."/>
            <person name="Kim J.F."/>
            <person name="Lee D.-W."/>
        </authorList>
    </citation>
    <scope>NUCLEOTIDE SEQUENCE [LARGE SCALE GENOMIC DNA]</scope>
    <source>
        <strain evidence="2 3">DSM 6307</strain>
    </source>
</reference>
<dbReference type="STRING" id="1314751.GCA_001591425_03627"/>
<dbReference type="RefSeq" id="WP_066419410.1">
    <property type="nucleotide sequence ID" value="NZ_CP018866.1"/>
</dbReference>
<name>A0A223KW93_9BACI</name>
<sequence>MIFVCLGTQIFQFNRLLSTLDSLIEGKLIDEPVYAQIGHSTYTPKNFEYSKFLEPDIFQDYICEARIVITHGGTGAIVKALKANKQIIAVPRREKYEEHSDDHQLQIVNFFTENGYVKRVDEVNELLGVIKSFEESPITKKFKGEGRIVEIISDFINSQD</sequence>
<accession>A0A223KW93</accession>
<dbReference type="KEGG" id="bcoh:BC6307_21385"/>
<feature type="domain" description="Glycosyl transferase family 28 C-terminal" evidence="1">
    <location>
        <begin position="1"/>
        <end position="127"/>
    </location>
</feature>
<evidence type="ECO:0000313" key="2">
    <source>
        <dbReference type="EMBL" id="AST93634.1"/>
    </source>
</evidence>
<dbReference type="Proteomes" id="UP000215224">
    <property type="component" value="Chromosome"/>
</dbReference>
<dbReference type="NCBIfam" id="NF041548">
    <property type="entry name" value="PssE"/>
    <property type="match status" value="1"/>
</dbReference>
<dbReference type="GO" id="GO:0016758">
    <property type="term" value="F:hexosyltransferase activity"/>
    <property type="evidence" value="ECO:0007669"/>
    <property type="project" value="InterPro"/>
</dbReference>
<dbReference type="AlphaFoldDB" id="A0A223KW93"/>